<evidence type="ECO:0008006" key="4">
    <source>
        <dbReference type="Google" id="ProtNLM"/>
    </source>
</evidence>
<keyword evidence="1" id="KW-0472">Membrane</keyword>
<keyword evidence="1" id="KW-1133">Transmembrane helix</keyword>
<dbReference type="InterPro" id="IPR004891">
    <property type="entry name" value="Mercury-R_MerC"/>
</dbReference>
<name>A0A2M7GBE5_9BACT</name>
<dbReference type="GO" id="GO:0015097">
    <property type="term" value="F:mercury ion transmembrane transporter activity"/>
    <property type="evidence" value="ECO:0007669"/>
    <property type="project" value="InterPro"/>
</dbReference>
<evidence type="ECO:0000313" key="2">
    <source>
        <dbReference type="EMBL" id="PIW19460.1"/>
    </source>
</evidence>
<dbReference type="GO" id="GO:0016020">
    <property type="term" value="C:membrane"/>
    <property type="evidence" value="ECO:0007669"/>
    <property type="project" value="InterPro"/>
</dbReference>
<dbReference type="Pfam" id="PF03203">
    <property type="entry name" value="MerC"/>
    <property type="match status" value="1"/>
</dbReference>
<protein>
    <recommendedName>
        <fullName evidence="4">MerC domain-containing protein</fullName>
    </recommendedName>
</protein>
<dbReference type="AlphaFoldDB" id="A0A2M7GBE5"/>
<evidence type="ECO:0000256" key="1">
    <source>
        <dbReference type="SAM" id="Phobius"/>
    </source>
</evidence>
<organism evidence="2 3">
    <name type="scientific">bacterium (Candidatus Blackallbacteria) CG17_big_fil_post_rev_8_21_14_2_50_48_46</name>
    <dbReference type="NCBI Taxonomy" id="2014261"/>
    <lineage>
        <taxon>Bacteria</taxon>
        <taxon>Candidatus Blackallbacteria</taxon>
    </lineage>
</organism>
<accession>A0A2M7GBE5</accession>
<feature type="transmembrane region" description="Helical" evidence="1">
    <location>
        <begin position="51"/>
        <end position="69"/>
    </location>
</feature>
<keyword evidence="1" id="KW-0812">Transmembrane</keyword>
<evidence type="ECO:0000313" key="3">
    <source>
        <dbReference type="Proteomes" id="UP000231019"/>
    </source>
</evidence>
<reference evidence="2 3" key="1">
    <citation type="submission" date="2017-09" db="EMBL/GenBank/DDBJ databases">
        <title>Depth-based differentiation of microbial function through sediment-hosted aquifers and enrichment of novel symbionts in the deep terrestrial subsurface.</title>
        <authorList>
            <person name="Probst A.J."/>
            <person name="Ladd B."/>
            <person name="Jarett J.K."/>
            <person name="Geller-Mcgrath D.E."/>
            <person name="Sieber C.M."/>
            <person name="Emerson J.B."/>
            <person name="Anantharaman K."/>
            <person name="Thomas B.C."/>
            <person name="Malmstrom R."/>
            <person name="Stieglmeier M."/>
            <person name="Klingl A."/>
            <person name="Woyke T."/>
            <person name="Ryan C.M."/>
            <person name="Banfield J.F."/>
        </authorList>
    </citation>
    <scope>NUCLEOTIDE SEQUENCE [LARGE SCALE GENOMIC DNA]</scope>
    <source>
        <strain evidence="2">CG17_big_fil_post_rev_8_21_14_2_50_48_46</strain>
    </source>
</reference>
<sequence>MILSDRPLKYLDQLGATLSLACAVHCALQPLLLIALPLMGLGFLMDETLETVFLAVTLSMAGWAFFSGFNHHRKGSVFVFWGLAALLIGASRVQFLESYEMLLAVSGALALMSGHLLNQHLHRQYHLQIAPIRATIAKQLGTGLLKTEKISHSCQH</sequence>
<dbReference type="Proteomes" id="UP000231019">
    <property type="component" value="Unassembled WGS sequence"/>
</dbReference>
<comment type="caution">
    <text evidence="2">The sequence shown here is derived from an EMBL/GenBank/DDBJ whole genome shotgun (WGS) entry which is preliminary data.</text>
</comment>
<feature type="transmembrane region" description="Helical" evidence="1">
    <location>
        <begin position="101"/>
        <end position="118"/>
    </location>
</feature>
<gene>
    <name evidence="2" type="ORF">COW36_01075</name>
</gene>
<feature type="transmembrane region" description="Helical" evidence="1">
    <location>
        <begin position="76"/>
        <end position="95"/>
    </location>
</feature>
<dbReference type="EMBL" id="PFFQ01000004">
    <property type="protein sequence ID" value="PIW19460.1"/>
    <property type="molecule type" value="Genomic_DNA"/>
</dbReference>
<feature type="transmembrane region" description="Helical" evidence="1">
    <location>
        <begin position="20"/>
        <end position="45"/>
    </location>
</feature>
<proteinExistence type="predicted"/>